<dbReference type="Pfam" id="PF01979">
    <property type="entry name" value="Amidohydro_1"/>
    <property type="match status" value="1"/>
</dbReference>
<evidence type="ECO:0000259" key="1">
    <source>
        <dbReference type="Pfam" id="PF01979"/>
    </source>
</evidence>
<dbReference type="InterPro" id="IPR051781">
    <property type="entry name" value="Metallo-dep_Hydrolase"/>
</dbReference>
<dbReference type="InterPro" id="IPR006680">
    <property type="entry name" value="Amidohydro-rel"/>
</dbReference>
<dbReference type="OrthoDB" id="5595695at2759"/>
<dbReference type="SUPFAM" id="SSF51338">
    <property type="entry name" value="Composite domain of metallo-dependent hydrolases"/>
    <property type="match status" value="1"/>
</dbReference>
<gene>
    <name evidence="2" type="ORF">EIP91_006283</name>
</gene>
<dbReference type="InterPro" id="IPR032466">
    <property type="entry name" value="Metal_Hydrolase"/>
</dbReference>
<accession>A0A4V6N728</accession>
<feature type="domain" description="Amidohydrolase-related" evidence="1">
    <location>
        <begin position="121"/>
        <end position="405"/>
    </location>
</feature>
<evidence type="ECO:0000313" key="2">
    <source>
        <dbReference type="EMBL" id="TCD62877.1"/>
    </source>
</evidence>
<dbReference type="AlphaFoldDB" id="A0A4V6N728"/>
<evidence type="ECO:0000313" key="3">
    <source>
        <dbReference type="Proteomes" id="UP000292702"/>
    </source>
</evidence>
<sequence>MRVPATSSYQPAPQTPNPAYSQAIQSERDMTAELSSMMSASWNAGAAAVQTQSETSTPGFSPPNFAPPTIQIYAGKLFDPYNAQASPQPAHLRVDDVWTRHGFFLHPYSETSWEDQVTRESLAERTVRATAHARKTLMAGFTAVRDLGTEGAEDADMALRKCLSGPNPIIPGPRYFVSNRAIVTTGSYGPKNGRYPNRDGVEGIMGAEVADGVEECIKAVRRQVGAGADWIKLYADYRARANMAAVAPAVAGESVDTFTDEEITAMVTTAHKLGVKVAAHCSGPRSSSLLRGRVDTVEHAYEFLADPRVSVEQIFDGSRSSTFWVPTLAAHLTIGRNSRSWDQAQRTFRQVIKDYPNGDVRIACGGDTGVFAHGDNALELKTMVRLGAHWSHVLRWATLGGWECIRSLRWEGHEGRQRLQKVEQLQEDARFVGDNEVPFGAIRKGFAADIIATSGDVASAFEHAVDKGSIVFVMKGGRVFKRNGRESAQDHGAH</sequence>
<dbReference type="PANTHER" id="PTHR43135">
    <property type="entry name" value="ALPHA-D-RIBOSE 1-METHYLPHOSPHONATE 5-TRIPHOSPHATE DIPHOSPHATASE"/>
    <property type="match status" value="1"/>
</dbReference>
<dbReference type="InterPro" id="IPR011059">
    <property type="entry name" value="Metal-dep_hydrolase_composite"/>
</dbReference>
<dbReference type="GO" id="GO:0016810">
    <property type="term" value="F:hydrolase activity, acting on carbon-nitrogen (but not peptide) bonds"/>
    <property type="evidence" value="ECO:0007669"/>
    <property type="project" value="InterPro"/>
</dbReference>
<organism evidence="2 3">
    <name type="scientific">Steccherinum ochraceum</name>
    <dbReference type="NCBI Taxonomy" id="92696"/>
    <lineage>
        <taxon>Eukaryota</taxon>
        <taxon>Fungi</taxon>
        <taxon>Dikarya</taxon>
        <taxon>Basidiomycota</taxon>
        <taxon>Agaricomycotina</taxon>
        <taxon>Agaricomycetes</taxon>
        <taxon>Polyporales</taxon>
        <taxon>Steccherinaceae</taxon>
        <taxon>Steccherinum</taxon>
    </lineage>
</organism>
<reference evidence="2 3" key="1">
    <citation type="submission" date="2018-11" db="EMBL/GenBank/DDBJ databases">
        <title>Genome assembly of Steccherinum ochraceum LE-BIN_3174, the white-rot fungus of the Steccherinaceae family (The Residual Polyporoid clade, Polyporales, Basidiomycota).</title>
        <authorList>
            <person name="Fedorova T.V."/>
            <person name="Glazunova O.A."/>
            <person name="Landesman E.O."/>
            <person name="Moiseenko K.V."/>
            <person name="Psurtseva N.V."/>
            <person name="Savinova O.S."/>
            <person name="Shakhova N.V."/>
            <person name="Tyazhelova T.V."/>
            <person name="Vasina D.V."/>
        </authorList>
    </citation>
    <scope>NUCLEOTIDE SEQUENCE [LARGE SCALE GENOMIC DNA]</scope>
    <source>
        <strain evidence="2 3">LE-BIN_3174</strain>
    </source>
</reference>
<protein>
    <recommendedName>
        <fullName evidence="1">Amidohydrolase-related domain-containing protein</fullName>
    </recommendedName>
</protein>
<comment type="caution">
    <text evidence="2">The sequence shown here is derived from an EMBL/GenBank/DDBJ whole genome shotgun (WGS) entry which is preliminary data.</text>
</comment>
<dbReference type="STRING" id="92696.A0A4V6N728"/>
<dbReference type="EMBL" id="RWJN01000339">
    <property type="protein sequence ID" value="TCD62877.1"/>
    <property type="molecule type" value="Genomic_DNA"/>
</dbReference>
<dbReference type="Gene3D" id="2.30.40.10">
    <property type="entry name" value="Urease, subunit C, domain 1"/>
    <property type="match status" value="1"/>
</dbReference>
<name>A0A4V6N728_9APHY</name>
<keyword evidence="3" id="KW-1185">Reference proteome</keyword>
<proteinExistence type="predicted"/>
<dbReference type="PANTHER" id="PTHR43135:SF3">
    <property type="entry name" value="ALPHA-D-RIBOSE 1-METHYLPHOSPHONATE 5-TRIPHOSPHATE DIPHOSPHATASE"/>
    <property type="match status" value="1"/>
</dbReference>
<dbReference type="Gene3D" id="3.20.20.140">
    <property type="entry name" value="Metal-dependent hydrolases"/>
    <property type="match status" value="1"/>
</dbReference>
<dbReference type="SUPFAM" id="SSF51556">
    <property type="entry name" value="Metallo-dependent hydrolases"/>
    <property type="match status" value="1"/>
</dbReference>
<dbReference type="Proteomes" id="UP000292702">
    <property type="component" value="Unassembled WGS sequence"/>
</dbReference>